<name>A0A223V9E7_9FLAO</name>
<dbReference type="AlphaFoldDB" id="A0A223V9E7"/>
<evidence type="ECO:0000313" key="3">
    <source>
        <dbReference type="Proteomes" id="UP000215244"/>
    </source>
</evidence>
<keyword evidence="1" id="KW-0378">Hydrolase</keyword>
<dbReference type="GO" id="GO:0047617">
    <property type="term" value="F:fatty acyl-CoA hydrolase activity"/>
    <property type="evidence" value="ECO:0007669"/>
    <property type="project" value="TreeGrafter"/>
</dbReference>
<dbReference type="CDD" id="cd00586">
    <property type="entry name" value="4HBT"/>
    <property type="match status" value="1"/>
</dbReference>
<dbReference type="Pfam" id="PF01643">
    <property type="entry name" value="Acyl-ACP_TE"/>
    <property type="match status" value="1"/>
</dbReference>
<dbReference type="KEGG" id="marb:CJ263_18325"/>
<evidence type="ECO:0000256" key="1">
    <source>
        <dbReference type="ARBA" id="ARBA00022801"/>
    </source>
</evidence>
<dbReference type="EMBL" id="CP022957">
    <property type="protein sequence ID" value="ASV32014.1"/>
    <property type="molecule type" value="Genomic_DNA"/>
</dbReference>
<protein>
    <submittedName>
        <fullName evidence="2">Thioesterase</fullName>
    </submittedName>
</protein>
<dbReference type="PANTHER" id="PTHR31793">
    <property type="entry name" value="4-HYDROXYBENZOYL-COA THIOESTERASE FAMILY MEMBER"/>
    <property type="match status" value="1"/>
</dbReference>
<dbReference type="InterPro" id="IPR029069">
    <property type="entry name" value="HotDog_dom_sf"/>
</dbReference>
<dbReference type="SUPFAM" id="SSF54637">
    <property type="entry name" value="Thioesterase/thiol ester dehydrase-isomerase"/>
    <property type="match status" value="1"/>
</dbReference>
<gene>
    <name evidence="2" type="ORF">CJ263_18325</name>
</gene>
<sequence>MSFTKRIKVSIEDLDDLNHVNNVRYVQWIQDISKEHWQKKAPIDIQNEVVWVVLKHTIEYKSPAVLHDPILISTYIEKSKGAISIRVVEMFHEITKTLLVRSSTEWCLLNKDTNKPMRISEDIQHIFS</sequence>
<reference evidence="2 3" key="1">
    <citation type="submission" date="2017-08" db="EMBL/GenBank/DDBJ databases">
        <title>The complete genome sequence of Maribacter sp. B1, isolated from deep-sea sediment.</title>
        <authorList>
            <person name="Wu Y.-H."/>
            <person name="Cheng H."/>
            <person name="Xu X.-W."/>
        </authorList>
    </citation>
    <scope>NUCLEOTIDE SEQUENCE [LARGE SCALE GENOMIC DNA]</scope>
    <source>
        <strain evidence="2 3">B1</strain>
    </source>
</reference>
<dbReference type="OrthoDB" id="9801517at2"/>
<dbReference type="Proteomes" id="UP000215244">
    <property type="component" value="Chromosome"/>
</dbReference>
<proteinExistence type="predicted"/>
<keyword evidence="3" id="KW-1185">Reference proteome</keyword>
<organism evidence="2 3">
    <name type="scientific">Maribacter cobaltidurans</name>
    <dbReference type="NCBI Taxonomy" id="1178778"/>
    <lineage>
        <taxon>Bacteria</taxon>
        <taxon>Pseudomonadati</taxon>
        <taxon>Bacteroidota</taxon>
        <taxon>Flavobacteriia</taxon>
        <taxon>Flavobacteriales</taxon>
        <taxon>Flavobacteriaceae</taxon>
        <taxon>Maribacter</taxon>
    </lineage>
</organism>
<dbReference type="GO" id="GO:0006633">
    <property type="term" value="P:fatty acid biosynthetic process"/>
    <property type="evidence" value="ECO:0007669"/>
    <property type="project" value="InterPro"/>
</dbReference>
<dbReference type="RefSeq" id="WP_094998599.1">
    <property type="nucleotide sequence ID" value="NZ_BMJL01000005.1"/>
</dbReference>
<dbReference type="InterPro" id="IPR050563">
    <property type="entry name" value="4-hydroxybenzoyl-CoA_TE"/>
</dbReference>
<evidence type="ECO:0000313" key="2">
    <source>
        <dbReference type="EMBL" id="ASV32014.1"/>
    </source>
</evidence>
<dbReference type="InterPro" id="IPR002864">
    <property type="entry name" value="Acyl-ACP_thioesterase_NHD"/>
</dbReference>
<dbReference type="PANTHER" id="PTHR31793:SF37">
    <property type="entry name" value="ACYL-COA THIOESTER HYDROLASE YBGC"/>
    <property type="match status" value="1"/>
</dbReference>
<accession>A0A223V9E7</accession>
<dbReference type="Gene3D" id="3.10.129.10">
    <property type="entry name" value="Hotdog Thioesterase"/>
    <property type="match status" value="1"/>
</dbReference>